<feature type="region of interest" description="Disordered" evidence="1">
    <location>
        <begin position="1"/>
        <end position="21"/>
    </location>
</feature>
<dbReference type="OrthoDB" id="44457at2759"/>
<accession>K0RA22</accession>
<protein>
    <submittedName>
        <fullName evidence="2">Uncharacterized protein</fullName>
    </submittedName>
</protein>
<organism evidence="2 3">
    <name type="scientific">Thalassiosira oceanica</name>
    <name type="common">Marine diatom</name>
    <dbReference type="NCBI Taxonomy" id="159749"/>
    <lineage>
        <taxon>Eukaryota</taxon>
        <taxon>Sar</taxon>
        <taxon>Stramenopiles</taxon>
        <taxon>Ochrophyta</taxon>
        <taxon>Bacillariophyta</taxon>
        <taxon>Coscinodiscophyceae</taxon>
        <taxon>Thalassiosirophycidae</taxon>
        <taxon>Thalassiosirales</taxon>
        <taxon>Thalassiosiraceae</taxon>
        <taxon>Thalassiosira</taxon>
    </lineage>
</organism>
<dbReference type="Proteomes" id="UP000266841">
    <property type="component" value="Unassembled WGS sequence"/>
</dbReference>
<evidence type="ECO:0000313" key="2">
    <source>
        <dbReference type="EMBL" id="EJK50005.1"/>
    </source>
</evidence>
<sequence length="438" mass="49649">MSSTLVAVSHGDASRSPSGWGWPTRQDSRYADSSALPTWLSEYFDWHNRMRHKYPGDKILTDPKAPGVIIKNCAYKCGGLHDRLGHLAPIEHFLVPNKVDWTLPRSSFLDDRLFSNTTKVHIHCDRAVEEWTMLFDGYVEYIQGDAFFTEHVDIAIDRATKGDLILRYKVLGDDFKLKQRLMERHNESDPISWSDSFSSAFWTLFKPSEGLQRALGDAFKELQLSIPADYNAPPFYALHVRVRHPRGHVGVAIEAKGGAGGARGVDKFGLEFRDEAKTFAVGVAEHALQCARKMHLQKHSFFSETYIFYADSEELVDYVGQNYQSKGIRVQNMTGTVLHIDRQHGHPPDSYYSAFIDLFVAAHADCIVFGAGNYALLAGKINVRGARKCMIRHHPDDAHDRIVHIQFLECNNNDDLDISPKAFDRQLPPLPLFESKFK</sequence>
<name>K0RA22_THAOC</name>
<reference evidence="2 3" key="1">
    <citation type="journal article" date="2012" name="Genome Biol.">
        <title>Genome and low-iron response of an oceanic diatom adapted to chronic iron limitation.</title>
        <authorList>
            <person name="Lommer M."/>
            <person name="Specht M."/>
            <person name="Roy A.S."/>
            <person name="Kraemer L."/>
            <person name="Andreson R."/>
            <person name="Gutowska M.A."/>
            <person name="Wolf J."/>
            <person name="Bergner S.V."/>
            <person name="Schilhabel M.B."/>
            <person name="Klostermeier U.C."/>
            <person name="Beiko R.G."/>
            <person name="Rosenstiel P."/>
            <person name="Hippler M."/>
            <person name="Laroche J."/>
        </authorList>
    </citation>
    <scope>NUCLEOTIDE SEQUENCE [LARGE SCALE GENOMIC DNA]</scope>
    <source>
        <strain evidence="2 3">CCMP1005</strain>
    </source>
</reference>
<dbReference type="OMA" id="NNTHASK"/>
<dbReference type="eggNOG" id="ENOG502SMTZ">
    <property type="taxonomic scope" value="Eukaryota"/>
</dbReference>
<keyword evidence="3" id="KW-1185">Reference proteome</keyword>
<comment type="caution">
    <text evidence="2">The sequence shown here is derived from an EMBL/GenBank/DDBJ whole genome shotgun (WGS) entry which is preliminary data.</text>
</comment>
<evidence type="ECO:0000313" key="3">
    <source>
        <dbReference type="Proteomes" id="UP000266841"/>
    </source>
</evidence>
<dbReference type="EMBL" id="AGNL01044275">
    <property type="protein sequence ID" value="EJK50005.1"/>
    <property type="molecule type" value="Genomic_DNA"/>
</dbReference>
<proteinExistence type="predicted"/>
<gene>
    <name evidence="2" type="ORF">THAOC_31065</name>
</gene>
<evidence type="ECO:0000256" key="1">
    <source>
        <dbReference type="SAM" id="MobiDB-lite"/>
    </source>
</evidence>
<dbReference type="AlphaFoldDB" id="K0RA22"/>